<evidence type="ECO:0000259" key="2">
    <source>
        <dbReference type="SMART" id="SM00014"/>
    </source>
</evidence>
<evidence type="ECO:0000313" key="4">
    <source>
        <dbReference type="Proteomes" id="UP000245921"/>
    </source>
</evidence>
<accession>A0AA45C9D5</accession>
<feature type="transmembrane region" description="Helical" evidence="1">
    <location>
        <begin position="20"/>
        <end position="42"/>
    </location>
</feature>
<comment type="caution">
    <text evidence="3">The sequence shown here is derived from an EMBL/GenBank/DDBJ whole genome shotgun (WGS) entry which is preliminary data.</text>
</comment>
<sequence>MELEILKSIQSINNNFFDVFFEIITIFGEELFIIPVLAVIYWGIDKRFGEYMGFSIFSSLLVNNFLKDIFKFNRPIGEENIRSLRVETATGYSFPSGHSQGAGTFYSSLSFYIRKKIIYFFSFIMIILIGFSRLYLGVHYPKDVLVGIILGVFISYITYFFYYRVLSRNKMYIILLMIFAPLLLFVESADFYKVYGSYFGFVLGIILEKKYINFNTDIKFIKKFLRIFLGIGLIFILKISLKIFFVDHVIFDMIRYFFIVFFGIGIYPMIFNKLSF</sequence>
<feature type="transmembrane region" description="Helical" evidence="1">
    <location>
        <begin position="224"/>
        <end position="241"/>
    </location>
</feature>
<keyword evidence="4" id="KW-1185">Reference proteome</keyword>
<dbReference type="EMBL" id="QGGI01000001">
    <property type="protein sequence ID" value="PWJ96622.1"/>
    <property type="molecule type" value="Genomic_DNA"/>
</dbReference>
<feature type="transmembrane region" description="Helical" evidence="1">
    <location>
        <begin position="144"/>
        <end position="162"/>
    </location>
</feature>
<protein>
    <submittedName>
        <fullName evidence="3">PAP2 superfamily protein</fullName>
    </submittedName>
</protein>
<dbReference type="RefSeq" id="WP_109603610.1">
    <property type="nucleotide sequence ID" value="NZ_QGGI01000001.1"/>
</dbReference>
<dbReference type="Proteomes" id="UP000245921">
    <property type="component" value="Unassembled WGS sequence"/>
</dbReference>
<gene>
    <name evidence="3" type="ORF">C7380_101196</name>
</gene>
<dbReference type="PANTHER" id="PTHR14969:SF13">
    <property type="entry name" value="AT30094P"/>
    <property type="match status" value="1"/>
</dbReference>
<dbReference type="Gene3D" id="1.20.144.10">
    <property type="entry name" value="Phosphatidic acid phosphatase type 2/haloperoxidase"/>
    <property type="match status" value="1"/>
</dbReference>
<feature type="transmembrane region" description="Helical" evidence="1">
    <location>
        <begin position="171"/>
        <end position="189"/>
    </location>
</feature>
<feature type="transmembrane region" description="Helical" evidence="1">
    <location>
        <begin position="253"/>
        <end position="271"/>
    </location>
</feature>
<dbReference type="InterPro" id="IPR036938">
    <property type="entry name" value="PAP2/HPO_sf"/>
</dbReference>
<evidence type="ECO:0000313" key="3">
    <source>
        <dbReference type="EMBL" id="PWJ96622.1"/>
    </source>
</evidence>
<feature type="transmembrane region" description="Helical" evidence="1">
    <location>
        <begin position="117"/>
        <end position="138"/>
    </location>
</feature>
<feature type="domain" description="Phosphatidic acid phosphatase type 2/haloperoxidase" evidence="2">
    <location>
        <begin position="51"/>
        <end position="159"/>
    </location>
</feature>
<dbReference type="AlphaFoldDB" id="A0AA45C9D5"/>
<dbReference type="InterPro" id="IPR000326">
    <property type="entry name" value="PAP2/HPO"/>
</dbReference>
<name>A0AA45C9D5_9BACT</name>
<dbReference type="SMART" id="SM00014">
    <property type="entry name" value="acidPPc"/>
    <property type="match status" value="1"/>
</dbReference>
<reference evidence="3 4" key="1">
    <citation type="submission" date="2018-05" db="EMBL/GenBank/DDBJ databases">
        <title>Genomic Encyclopedia of Type Strains, Phase IV (KMG-IV): sequencing the most valuable type-strain genomes for metagenomic binning, comparative biology and taxonomic classification.</title>
        <authorList>
            <person name="Goeker M."/>
        </authorList>
    </citation>
    <scope>NUCLEOTIDE SEQUENCE [LARGE SCALE GENOMIC DNA]</scope>
    <source>
        <strain evidence="3 4">DSM 24906</strain>
    </source>
</reference>
<dbReference type="Pfam" id="PF01569">
    <property type="entry name" value="PAP2"/>
    <property type="match status" value="1"/>
</dbReference>
<keyword evidence="1" id="KW-0812">Transmembrane</keyword>
<proteinExistence type="predicted"/>
<organism evidence="3 4">
    <name type="scientific">Oceanotoga teriensis</name>
    <dbReference type="NCBI Taxonomy" id="515440"/>
    <lineage>
        <taxon>Bacteria</taxon>
        <taxon>Thermotogati</taxon>
        <taxon>Thermotogota</taxon>
        <taxon>Thermotogae</taxon>
        <taxon>Petrotogales</taxon>
        <taxon>Petrotogaceae</taxon>
        <taxon>Oceanotoga</taxon>
    </lineage>
</organism>
<dbReference type="SUPFAM" id="SSF48317">
    <property type="entry name" value="Acid phosphatase/Vanadium-dependent haloperoxidase"/>
    <property type="match status" value="1"/>
</dbReference>
<keyword evidence="1" id="KW-1133">Transmembrane helix</keyword>
<evidence type="ECO:0000256" key="1">
    <source>
        <dbReference type="SAM" id="Phobius"/>
    </source>
</evidence>
<dbReference type="PANTHER" id="PTHR14969">
    <property type="entry name" value="SPHINGOSINE-1-PHOSPHATE PHOSPHOHYDROLASE"/>
    <property type="match status" value="1"/>
</dbReference>
<keyword evidence="1" id="KW-0472">Membrane</keyword>